<dbReference type="Pfam" id="PF00294">
    <property type="entry name" value="PfkB"/>
    <property type="match status" value="1"/>
</dbReference>
<dbReference type="SUPFAM" id="SSF53613">
    <property type="entry name" value="Ribokinase-like"/>
    <property type="match status" value="1"/>
</dbReference>
<gene>
    <name evidence="4" type="ORF">P8935_01450</name>
</gene>
<reference evidence="4" key="1">
    <citation type="submission" date="2023-03" db="EMBL/GenBank/DDBJ databases">
        <title>Edaphobacter sp.</title>
        <authorList>
            <person name="Huber K.J."/>
            <person name="Papendorf J."/>
            <person name="Pilke C."/>
            <person name="Bunk B."/>
            <person name="Sproeer C."/>
            <person name="Pester M."/>
        </authorList>
    </citation>
    <scope>NUCLEOTIDE SEQUENCE</scope>
    <source>
        <strain evidence="4">DSM 110680</strain>
    </source>
</reference>
<feature type="domain" description="Carbohydrate kinase PfkB" evidence="3">
    <location>
        <begin position="6"/>
        <end position="279"/>
    </location>
</feature>
<name>A0AAU7DJT2_9BACT</name>
<accession>A0AAU7DJT2</accession>
<evidence type="ECO:0000259" key="3">
    <source>
        <dbReference type="Pfam" id="PF00294"/>
    </source>
</evidence>
<evidence type="ECO:0000256" key="2">
    <source>
        <dbReference type="ARBA" id="ARBA00022777"/>
    </source>
</evidence>
<dbReference type="AlphaFoldDB" id="A0AAU7DJT2"/>
<dbReference type="Gene3D" id="3.40.1190.20">
    <property type="match status" value="1"/>
</dbReference>
<dbReference type="PANTHER" id="PTHR10584">
    <property type="entry name" value="SUGAR KINASE"/>
    <property type="match status" value="1"/>
</dbReference>
<dbReference type="InterPro" id="IPR011611">
    <property type="entry name" value="PfkB_dom"/>
</dbReference>
<dbReference type="RefSeq" id="WP_348263234.1">
    <property type="nucleotide sequence ID" value="NZ_CP121196.1"/>
</dbReference>
<proteinExistence type="predicted"/>
<protein>
    <submittedName>
        <fullName evidence="4">PfkB family carbohydrate kinase</fullName>
    </submittedName>
</protein>
<keyword evidence="1" id="KW-0808">Transferase</keyword>
<dbReference type="InterPro" id="IPR029056">
    <property type="entry name" value="Ribokinase-like"/>
</dbReference>
<dbReference type="GO" id="GO:0005829">
    <property type="term" value="C:cytosol"/>
    <property type="evidence" value="ECO:0007669"/>
    <property type="project" value="TreeGrafter"/>
</dbReference>
<sequence>MTAGLFVGLSTIDLIQTIDEFPSANTKAVARSQEILVGGPATNAAIAFSHLGGSATLLAPVGRHSLAHLIKEELQSLEIGLIDLAPECDLPPPISSVWVNQRGDRSVVSLNATRYKPQAPQVDRSLLRQASIVLVDGHATEACRAWAGTARTDQIPVVFDGGSWKPGTEGLLRFVDTAICSSDFRPPDCSSEDEVIEYLRAAGVSQIAITKGADPIRYFADVASGFIEVPRVDVVDTSGAGDIFHGAFCFFTATGSSFVDSLRDAARIATESCRSRGTRQWMVAR</sequence>
<dbReference type="PANTHER" id="PTHR10584:SF157">
    <property type="entry name" value="SULFOFRUCTOSE KINASE"/>
    <property type="match status" value="1"/>
</dbReference>
<evidence type="ECO:0000256" key="1">
    <source>
        <dbReference type="ARBA" id="ARBA00022679"/>
    </source>
</evidence>
<keyword evidence="2 4" id="KW-0418">Kinase</keyword>
<organism evidence="4">
    <name type="scientific">Telmatobacter sp. DSM 110680</name>
    <dbReference type="NCBI Taxonomy" id="3036704"/>
    <lineage>
        <taxon>Bacteria</taxon>
        <taxon>Pseudomonadati</taxon>
        <taxon>Acidobacteriota</taxon>
        <taxon>Terriglobia</taxon>
        <taxon>Terriglobales</taxon>
        <taxon>Acidobacteriaceae</taxon>
        <taxon>Telmatobacter</taxon>
    </lineage>
</organism>
<dbReference type="GO" id="GO:0016301">
    <property type="term" value="F:kinase activity"/>
    <property type="evidence" value="ECO:0007669"/>
    <property type="project" value="UniProtKB-KW"/>
</dbReference>
<dbReference type="EMBL" id="CP121196">
    <property type="protein sequence ID" value="XBH18008.1"/>
    <property type="molecule type" value="Genomic_DNA"/>
</dbReference>
<evidence type="ECO:0000313" key="4">
    <source>
        <dbReference type="EMBL" id="XBH18008.1"/>
    </source>
</evidence>